<dbReference type="PANTHER" id="PTHR43471">
    <property type="entry name" value="ABC TRANSPORTER PERMEASE"/>
    <property type="match status" value="1"/>
</dbReference>
<dbReference type="AlphaFoldDB" id="K9YIZ5"/>
<proteinExistence type="predicted"/>
<feature type="transmembrane region" description="Helical" evidence="1">
    <location>
        <begin position="21"/>
        <end position="44"/>
    </location>
</feature>
<keyword evidence="1" id="KW-0812">Transmembrane</keyword>
<dbReference type="BioCyc" id="CSTA292563:G1353-854-MONOMER"/>
<evidence type="ECO:0000313" key="3">
    <source>
        <dbReference type="Proteomes" id="UP000010483"/>
    </source>
</evidence>
<keyword evidence="3" id="KW-1185">Reference proteome</keyword>
<feature type="transmembrane region" description="Helical" evidence="1">
    <location>
        <begin position="228"/>
        <end position="253"/>
    </location>
</feature>
<dbReference type="STRING" id="292563.Cyast_0847"/>
<evidence type="ECO:0000256" key="1">
    <source>
        <dbReference type="SAM" id="Phobius"/>
    </source>
</evidence>
<dbReference type="GO" id="GO:0140359">
    <property type="term" value="F:ABC-type transporter activity"/>
    <property type="evidence" value="ECO:0007669"/>
    <property type="project" value="InterPro"/>
</dbReference>
<feature type="transmembrane region" description="Helical" evidence="1">
    <location>
        <begin position="157"/>
        <end position="177"/>
    </location>
</feature>
<sequence>MKIISNIIAIFQKELQGYFNSPLALTIASIFWLVSGIFFLFILFSEEGIIQNVALQEQLGNATPRDVPYEFIQVFFGIMGSITIFLLPMLSMGLYSEERKRGTIELLATSPIFNWVLALGKLLGVVVFYITMIIPILLYEAIAFSTSNPPIPPAVPLLAHIGLILLASAILSLGMFISSLTDSTIFSAIITFVLVIFISILDALTNNVQNPIGQFINQLSVLKSYEEFVQGIFSTSSLIIFFSYIILGLFLTAQSIETLRFTRK</sequence>
<dbReference type="Proteomes" id="UP000010483">
    <property type="component" value="Chromosome"/>
</dbReference>
<dbReference type="EMBL" id="CP003940">
    <property type="protein sequence ID" value="AFZ46819.1"/>
    <property type="molecule type" value="Genomic_DNA"/>
</dbReference>
<dbReference type="eggNOG" id="COG1277">
    <property type="taxonomic scope" value="Bacteria"/>
</dbReference>
<feature type="transmembrane region" description="Helical" evidence="1">
    <location>
        <begin position="184"/>
        <end position="201"/>
    </location>
</feature>
<gene>
    <name evidence="2" type="ordered locus">Cyast_0847</name>
</gene>
<organism evidence="2 3">
    <name type="scientific">Cyanobacterium stanieri (strain ATCC 29140 / PCC 7202)</name>
    <dbReference type="NCBI Taxonomy" id="292563"/>
    <lineage>
        <taxon>Bacteria</taxon>
        <taxon>Bacillati</taxon>
        <taxon>Cyanobacteriota</taxon>
        <taxon>Cyanophyceae</taxon>
        <taxon>Oscillatoriophycideae</taxon>
        <taxon>Chroococcales</taxon>
        <taxon>Geminocystaceae</taxon>
        <taxon>Cyanobacterium</taxon>
    </lineage>
</organism>
<dbReference type="GO" id="GO:0005886">
    <property type="term" value="C:plasma membrane"/>
    <property type="evidence" value="ECO:0007669"/>
    <property type="project" value="UniProtKB-SubCell"/>
</dbReference>
<dbReference type="KEGG" id="csn:Cyast_0847"/>
<name>K9YIZ5_CYASC</name>
<accession>K9YIZ5</accession>
<keyword evidence="1" id="KW-0472">Membrane</keyword>
<keyword evidence="1" id="KW-1133">Transmembrane helix</keyword>
<evidence type="ECO:0000313" key="2">
    <source>
        <dbReference type="EMBL" id="AFZ46819.1"/>
    </source>
</evidence>
<reference evidence="3" key="1">
    <citation type="journal article" date="2013" name="Proc. Natl. Acad. Sci. U.S.A.">
        <title>Improving the coverage of the cyanobacterial phylum using diversity-driven genome sequencing.</title>
        <authorList>
            <person name="Shih P.M."/>
            <person name="Wu D."/>
            <person name="Latifi A."/>
            <person name="Axen S.D."/>
            <person name="Fewer D.P."/>
            <person name="Talla E."/>
            <person name="Calteau A."/>
            <person name="Cai F."/>
            <person name="Tandeau de Marsac N."/>
            <person name="Rippka R."/>
            <person name="Herdman M."/>
            <person name="Sivonen K."/>
            <person name="Coursin T."/>
            <person name="Laurent T."/>
            <person name="Goodwin L."/>
            <person name="Nolan M."/>
            <person name="Davenport K.W."/>
            <person name="Han C.S."/>
            <person name="Rubin E.M."/>
            <person name="Eisen J.A."/>
            <person name="Woyke T."/>
            <person name="Gugger M."/>
            <person name="Kerfeld C.A."/>
        </authorList>
    </citation>
    <scope>NUCLEOTIDE SEQUENCE [LARGE SCALE GENOMIC DNA]</scope>
    <source>
        <strain evidence="3">ATCC 29140 / PCC 7202</strain>
    </source>
</reference>
<feature type="transmembrane region" description="Helical" evidence="1">
    <location>
        <begin position="112"/>
        <end position="137"/>
    </location>
</feature>
<dbReference type="Pfam" id="PF12679">
    <property type="entry name" value="ABC2_membrane_2"/>
    <property type="match status" value="1"/>
</dbReference>
<dbReference type="HOGENOM" id="CLU_081003_0_0_3"/>
<protein>
    <submittedName>
        <fullName evidence="2">Permease protein of ABC transporter</fullName>
    </submittedName>
</protein>
<feature type="transmembrane region" description="Helical" evidence="1">
    <location>
        <begin position="71"/>
        <end position="91"/>
    </location>
</feature>
<dbReference type="PATRIC" id="fig|292563.3.peg.890"/>